<evidence type="ECO:0000313" key="2">
    <source>
        <dbReference type="Proteomes" id="UP000828390"/>
    </source>
</evidence>
<accession>A0A9D4KSQ4</accession>
<proteinExistence type="predicted"/>
<keyword evidence="2" id="KW-1185">Reference proteome</keyword>
<protein>
    <submittedName>
        <fullName evidence="1">Uncharacterized protein</fullName>
    </submittedName>
</protein>
<gene>
    <name evidence="1" type="ORF">DPMN_087396</name>
</gene>
<evidence type="ECO:0000313" key="1">
    <source>
        <dbReference type="EMBL" id="KAH3845125.1"/>
    </source>
</evidence>
<sequence>MMHQSTCIVCRCKLNICQRRPVNKHLRKYLSSLKAASLTVFVANVRDLLTDELNLRCYIRPVSKMSNKIVRGVWEVRRLYDFQFRQALKATRTALFVRSLDQNLLLRHNS</sequence>
<reference evidence="1" key="1">
    <citation type="journal article" date="2019" name="bioRxiv">
        <title>The Genome of the Zebra Mussel, Dreissena polymorpha: A Resource for Invasive Species Research.</title>
        <authorList>
            <person name="McCartney M.A."/>
            <person name="Auch B."/>
            <person name="Kono T."/>
            <person name="Mallez S."/>
            <person name="Zhang Y."/>
            <person name="Obille A."/>
            <person name="Becker A."/>
            <person name="Abrahante J.E."/>
            <person name="Garbe J."/>
            <person name="Badalamenti J.P."/>
            <person name="Herman A."/>
            <person name="Mangelson H."/>
            <person name="Liachko I."/>
            <person name="Sullivan S."/>
            <person name="Sone E.D."/>
            <person name="Koren S."/>
            <person name="Silverstein K.A.T."/>
            <person name="Beckman K.B."/>
            <person name="Gohl D.M."/>
        </authorList>
    </citation>
    <scope>NUCLEOTIDE SEQUENCE</scope>
    <source>
        <strain evidence="1">Duluth1</strain>
        <tissue evidence="1">Whole animal</tissue>
    </source>
</reference>
<name>A0A9D4KSQ4_DREPO</name>
<comment type="caution">
    <text evidence="1">The sequence shown here is derived from an EMBL/GenBank/DDBJ whole genome shotgun (WGS) entry which is preliminary data.</text>
</comment>
<dbReference type="Proteomes" id="UP000828390">
    <property type="component" value="Unassembled WGS sequence"/>
</dbReference>
<organism evidence="1 2">
    <name type="scientific">Dreissena polymorpha</name>
    <name type="common">Zebra mussel</name>
    <name type="synonym">Mytilus polymorpha</name>
    <dbReference type="NCBI Taxonomy" id="45954"/>
    <lineage>
        <taxon>Eukaryota</taxon>
        <taxon>Metazoa</taxon>
        <taxon>Spiralia</taxon>
        <taxon>Lophotrochozoa</taxon>
        <taxon>Mollusca</taxon>
        <taxon>Bivalvia</taxon>
        <taxon>Autobranchia</taxon>
        <taxon>Heteroconchia</taxon>
        <taxon>Euheterodonta</taxon>
        <taxon>Imparidentia</taxon>
        <taxon>Neoheterodontei</taxon>
        <taxon>Myida</taxon>
        <taxon>Dreissenoidea</taxon>
        <taxon>Dreissenidae</taxon>
        <taxon>Dreissena</taxon>
    </lineage>
</organism>
<dbReference type="EMBL" id="JAIWYP010000003">
    <property type="protein sequence ID" value="KAH3845125.1"/>
    <property type="molecule type" value="Genomic_DNA"/>
</dbReference>
<dbReference type="AlphaFoldDB" id="A0A9D4KSQ4"/>
<reference evidence="1" key="2">
    <citation type="submission" date="2020-11" db="EMBL/GenBank/DDBJ databases">
        <authorList>
            <person name="McCartney M.A."/>
            <person name="Auch B."/>
            <person name="Kono T."/>
            <person name="Mallez S."/>
            <person name="Becker A."/>
            <person name="Gohl D.M."/>
            <person name="Silverstein K.A.T."/>
            <person name="Koren S."/>
            <person name="Bechman K.B."/>
            <person name="Herman A."/>
            <person name="Abrahante J.E."/>
            <person name="Garbe J."/>
        </authorList>
    </citation>
    <scope>NUCLEOTIDE SEQUENCE</scope>
    <source>
        <strain evidence="1">Duluth1</strain>
        <tissue evidence="1">Whole animal</tissue>
    </source>
</reference>